<evidence type="ECO:0000313" key="4">
    <source>
        <dbReference type="Proteomes" id="UP000054937"/>
    </source>
</evidence>
<protein>
    <recommendedName>
        <fullName evidence="5">Transmembrane protein</fullName>
    </recommendedName>
</protein>
<feature type="transmembrane region" description="Helical" evidence="2">
    <location>
        <begin position="54"/>
        <end position="75"/>
    </location>
</feature>
<organism evidence="3 4">
    <name type="scientific">Pseudocohnilembus persalinus</name>
    <name type="common">Ciliate</name>
    <dbReference type="NCBI Taxonomy" id="266149"/>
    <lineage>
        <taxon>Eukaryota</taxon>
        <taxon>Sar</taxon>
        <taxon>Alveolata</taxon>
        <taxon>Ciliophora</taxon>
        <taxon>Intramacronucleata</taxon>
        <taxon>Oligohymenophorea</taxon>
        <taxon>Scuticociliatia</taxon>
        <taxon>Philasterida</taxon>
        <taxon>Pseudocohnilembidae</taxon>
        <taxon>Pseudocohnilembus</taxon>
    </lineage>
</organism>
<dbReference type="AlphaFoldDB" id="A0A0V0Q8N9"/>
<evidence type="ECO:0000256" key="2">
    <source>
        <dbReference type="SAM" id="Phobius"/>
    </source>
</evidence>
<evidence type="ECO:0000313" key="3">
    <source>
        <dbReference type="EMBL" id="KRW98610.1"/>
    </source>
</evidence>
<reference evidence="3 4" key="1">
    <citation type="journal article" date="2015" name="Sci. Rep.">
        <title>Genome of the facultative scuticociliatosis pathogen Pseudocohnilembus persalinus provides insight into its virulence through horizontal gene transfer.</title>
        <authorList>
            <person name="Xiong J."/>
            <person name="Wang G."/>
            <person name="Cheng J."/>
            <person name="Tian M."/>
            <person name="Pan X."/>
            <person name="Warren A."/>
            <person name="Jiang C."/>
            <person name="Yuan D."/>
            <person name="Miao W."/>
        </authorList>
    </citation>
    <scope>NUCLEOTIDE SEQUENCE [LARGE SCALE GENOMIC DNA]</scope>
    <source>
        <strain evidence="3">36N120E</strain>
    </source>
</reference>
<evidence type="ECO:0000256" key="1">
    <source>
        <dbReference type="SAM" id="MobiDB-lite"/>
    </source>
</evidence>
<feature type="region of interest" description="Disordered" evidence="1">
    <location>
        <begin position="119"/>
        <end position="161"/>
    </location>
</feature>
<keyword evidence="2" id="KW-0812">Transmembrane</keyword>
<keyword evidence="4" id="KW-1185">Reference proteome</keyword>
<dbReference type="EMBL" id="LDAU01000233">
    <property type="protein sequence ID" value="KRW98610.1"/>
    <property type="molecule type" value="Genomic_DNA"/>
</dbReference>
<keyword evidence="2" id="KW-0472">Membrane</keyword>
<comment type="caution">
    <text evidence="3">The sequence shown here is derived from an EMBL/GenBank/DDBJ whole genome shotgun (WGS) entry which is preliminary data.</text>
</comment>
<gene>
    <name evidence="3" type="ORF">PPERSA_02758</name>
</gene>
<proteinExistence type="predicted"/>
<feature type="compositionally biased region" description="Low complexity" evidence="1">
    <location>
        <begin position="146"/>
        <end position="155"/>
    </location>
</feature>
<dbReference type="InParanoid" id="A0A0V0Q8N9"/>
<evidence type="ECO:0008006" key="5">
    <source>
        <dbReference type="Google" id="ProtNLM"/>
    </source>
</evidence>
<accession>A0A0V0Q8N9</accession>
<sequence length="161" mass="19102">MVDIDSSLSRYLTMVRFGWVVCLVSSIIRIALNIFITFQPKEQGHNKSYQDQDYWSIIIFSFGFFGDLVPSFYILKMFDPQWRKQQQMQQEFFVKKENLGNEELEDFNEQYDYSFNNIDDSEEENEDSFGNGEYQQNQNSGEKQKQTNSKVSSKNSSRKKK</sequence>
<name>A0A0V0Q8N9_PSEPJ</name>
<dbReference type="Proteomes" id="UP000054937">
    <property type="component" value="Unassembled WGS sequence"/>
</dbReference>
<keyword evidence="2" id="KW-1133">Transmembrane helix</keyword>
<feature type="transmembrane region" description="Helical" evidence="2">
    <location>
        <begin position="17"/>
        <end position="38"/>
    </location>
</feature>